<dbReference type="Pfam" id="PF15915">
    <property type="entry name" value="BAT"/>
    <property type="match status" value="1"/>
</dbReference>
<dbReference type="GeneID" id="25145703"/>
<reference evidence="5 6" key="1">
    <citation type="submission" date="2014-01" db="EMBL/GenBank/DDBJ databases">
        <authorList>
            <consortium name="DOE Joint Genome Institute"/>
            <person name="Anderson I."/>
            <person name="Huntemann M."/>
            <person name="Han J."/>
            <person name="Chen A."/>
            <person name="Kyrpides N."/>
            <person name="Mavromatis K."/>
            <person name="Markowitz V."/>
            <person name="Palaniappan K."/>
            <person name="Ivanova N."/>
            <person name="Schaumberg A."/>
            <person name="Pati A."/>
            <person name="Liolios K."/>
            <person name="Nordberg H.P."/>
            <person name="Cantor M.N."/>
            <person name="Hua S.X."/>
            <person name="Woyke T."/>
        </authorList>
    </citation>
    <scope>NUCLEOTIDE SEQUENCE [LARGE SCALE GENOMIC DNA]</scope>
    <source>
        <strain evidence="5 6">XH-48</strain>
    </source>
</reference>
<proteinExistence type="predicted"/>
<feature type="domain" description="HTH bat-type" evidence="3">
    <location>
        <begin position="156"/>
        <end position="206"/>
    </location>
</feature>
<sequence>MSLFGEFDIPAEAFALQDTLEELPDVVIEIERVVATEELLAPYFWVNGDDIDEFETVTETDPSVRNLRRLDDFDRSTLFRADWTENTDTIVYAYTHVGATILEASGQYNGWTLCIRFDEHEDLSQFQDYCDQREIPFQLVRLHELTQPRTGSQYGLTRKQHDALLAAYEMEYFDSADVALADVAAELDITPQSLSELLHRGYRSLVEQTLVVTSE</sequence>
<dbReference type="InterPro" id="IPR031803">
    <property type="entry name" value="BAT_GAF/HTH-assoc"/>
</dbReference>
<organism evidence="5 6">
    <name type="scientific">Halostagnicola larsenii XH-48</name>
    <dbReference type="NCBI Taxonomy" id="797299"/>
    <lineage>
        <taxon>Archaea</taxon>
        <taxon>Methanobacteriati</taxon>
        <taxon>Methanobacteriota</taxon>
        <taxon>Stenosarchaea group</taxon>
        <taxon>Halobacteria</taxon>
        <taxon>Halobacteriales</taxon>
        <taxon>Natrialbaceae</taxon>
        <taxon>Halostagnicola</taxon>
    </lineage>
</organism>
<dbReference type="KEGG" id="hlr:HALLA_14850"/>
<evidence type="ECO:0000256" key="2">
    <source>
        <dbReference type="ARBA" id="ARBA00023163"/>
    </source>
</evidence>
<dbReference type="InterPro" id="IPR007050">
    <property type="entry name" value="HTH_bacterioopsin"/>
</dbReference>
<keyword evidence="2" id="KW-0804">Transcription</keyword>
<dbReference type="Proteomes" id="UP000019024">
    <property type="component" value="Chromosome"/>
</dbReference>
<dbReference type="RefSeq" id="WP_049953121.1">
    <property type="nucleotide sequence ID" value="NZ_CP007055.1"/>
</dbReference>
<keyword evidence="6" id="KW-1185">Reference proteome</keyword>
<evidence type="ECO:0000313" key="5">
    <source>
        <dbReference type="EMBL" id="AHF99878.1"/>
    </source>
</evidence>
<evidence type="ECO:0000259" key="4">
    <source>
        <dbReference type="Pfam" id="PF15915"/>
    </source>
</evidence>
<evidence type="ECO:0000259" key="3">
    <source>
        <dbReference type="Pfam" id="PF04967"/>
    </source>
</evidence>
<dbReference type="AlphaFoldDB" id="W0JMR8"/>
<evidence type="ECO:0000313" key="6">
    <source>
        <dbReference type="Proteomes" id="UP000019024"/>
    </source>
</evidence>
<dbReference type="eggNOG" id="arCOG02280">
    <property type="taxonomic scope" value="Archaea"/>
</dbReference>
<dbReference type="EMBL" id="CP007055">
    <property type="protein sequence ID" value="AHF99878.1"/>
    <property type="molecule type" value="Genomic_DNA"/>
</dbReference>
<protein>
    <submittedName>
        <fullName evidence="5">Bacterio-opsin activator</fullName>
    </submittedName>
</protein>
<dbReference type="HOGENOM" id="CLU_076274_0_0_2"/>
<dbReference type="PANTHER" id="PTHR34236:SF1">
    <property type="entry name" value="DIMETHYL SULFOXIDE REDUCTASE TRANSCRIPTIONAL ACTIVATOR"/>
    <property type="match status" value="1"/>
</dbReference>
<evidence type="ECO:0000256" key="1">
    <source>
        <dbReference type="ARBA" id="ARBA00023015"/>
    </source>
</evidence>
<gene>
    <name evidence="5" type="ORF">HALLA_14850</name>
</gene>
<accession>W0JMR8</accession>
<feature type="domain" description="Bacterioopsin transcriptional activator GAF and HTH associated" evidence="4">
    <location>
        <begin position="6"/>
        <end position="150"/>
    </location>
</feature>
<dbReference type="STRING" id="797299.HALLA_14850"/>
<dbReference type="OrthoDB" id="163051at2157"/>
<dbReference type="PANTHER" id="PTHR34236">
    <property type="entry name" value="DIMETHYL SULFOXIDE REDUCTASE TRANSCRIPTIONAL ACTIVATOR"/>
    <property type="match status" value="1"/>
</dbReference>
<dbReference type="Pfam" id="PF04967">
    <property type="entry name" value="HTH_10"/>
    <property type="match status" value="1"/>
</dbReference>
<name>W0JMR8_9EURY</name>
<keyword evidence="1" id="KW-0805">Transcription regulation</keyword>